<feature type="chain" id="PRO_5022141409" description="Calcineurin-like phosphoesterase domain-containing protein" evidence="3">
    <location>
        <begin position="22"/>
        <end position="1213"/>
    </location>
</feature>
<feature type="domain" description="Calcineurin-like phosphoesterase" evidence="4">
    <location>
        <begin position="28"/>
        <end position="222"/>
    </location>
</feature>
<evidence type="ECO:0000256" key="2">
    <source>
        <dbReference type="ARBA" id="ARBA00022801"/>
    </source>
</evidence>
<dbReference type="GO" id="GO:0016787">
    <property type="term" value="F:hydrolase activity"/>
    <property type="evidence" value="ECO:0007669"/>
    <property type="project" value="UniProtKB-KW"/>
</dbReference>
<keyword evidence="1 3" id="KW-0732">Signal</keyword>
<keyword evidence="2" id="KW-0378">Hydrolase</keyword>
<gene>
    <name evidence="5" type="ORF">SAE01_31020</name>
</gene>
<dbReference type="PANTHER" id="PTHR10161">
    <property type="entry name" value="TARTRATE-RESISTANT ACID PHOSPHATASE TYPE 5"/>
    <property type="match status" value="1"/>
</dbReference>
<dbReference type="OrthoDB" id="333971at2"/>
<evidence type="ECO:0000256" key="1">
    <source>
        <dbReference type="ARBA" id="ARBA00022729"/>
    </source>
</evidence>
<evidence type="ECO:0000256" key="3">
    <source>
        <dbReference type="SAM" id="SignalP"/>
    </source>
</evidence>
<dbReference type="EMBL" id="BJYT01000012">
    <property type="protein sequence ID" value="GEO10606.1"/>
    <property type="molecule type" value="Genomic_DNA"/>
</dbReference>
<dbReference type="InterPro" id="IPR029052">
    <property type="entry name" value="Metallo-depent_PP-like"/>
</dbReference>
<reference evidence="5 6" key="1">
    <citation type="submission" date="2019-07" db="EMBL/GenBank/DDBJ databases">
        <title>Whole genome shotgun sequence of Segetibacter aerophilus NBRC 106135.</title>
        <authorList>
            <person name="Hosoyama A."/>
            <person name="Uohara A."/>
            <person name="Ohji S."/>
            <person name="Ichikawa N."/>
        </authorList>
    </citation>
    <scope>NUCLEOTIDE SEQUENCE [LARGE SCALE GENOMIC DNA]</scope>
    <source>
        <strain evidence="5 6">NBRC 106135</strain>
    </source>
</reference>
<dbReference type="Pfam" id="PF00149">
    <property type="entry name" value="Metallophos"/>
    <property type="match status" value="1"/>
</dbReference>
<proteinExistence type="predicted"/>
<protein>
    <recommendedName>
        <fullName evidence="4">Calcineurin-like phosphoesterase domain-containing protein</fullName>
    </recommendedName>
</protein>
<comment type="caution">
    <text evidence="5">The sequence shown here is derived from an EMBL/GenBank/DDBJ whole genome shotgun (WGS) entry which is preliminary data.</text>
</comment>
<dbReference type="Gene3D" id="3.60.21.10">
    <property type="match status" value="1"/>
</dbReference>
<organism evidence="5 6">
    <name type="scientific">Segetibacter aerophilus</name>
    <dbReference type="NCBI Taxonomy" id="670293"/>
    <lineage>
        <taxon>Bacteria</taxon>
        <taxon>Pseudomonadati</taxon>
        <taxon>Bacteroidota</taxon>
        <taxon>Chitinophagia</taxon>
        <taxon>Chitinophagales</taxon>
        <taxon>Chitinophagaceae</taxon>
        <taxon>Segetibacter</taxon>
    </lineage>
</organism>
<evidence type="ECO:0000259" key="4">
    <source>
        <dbReference type="Pfam" id="PF00149"/>
    </source>
</evidence>
<keyword evidence="6" id="KW-1185">Reference proteome</keyword>
<dbReference type="Proteomes" id="UP000321513">
    <property type="component" value="Unassembled WGS sequence"/>
</dbReference>
<dbReference type="SUPFAM" id="SSF56300">
    <property type="entry name" value="Metallo-dependent phosphatases"/>
    <property type="match status" value="1"/>
</dbReference>
<feature type="signal peptide" evidence="3">
    <location>
        <begin position="1"/>
        <end position="21"/>
    </location>
</feature>
<name>A0A512BF54_9BACT</name>
<evidence type="ECO:0000313" key="5">
    <source>
        <dbReference type="EMBL" id="GEO10606.1"/>
    </source>
</evidence>
<dbReference type="InterPro" id="IPR051558">
    <property type="entry name" value="Metallophosphoesterase_PAP"/>
</dbReference>
<sequence>MKKASAILIFLFLGLCGYSQEDTLQAKLILIGDAGDFKGGRHPVIDAVRQTQKLDKKTTVLYLGDNLYTTGLPDEQYSSYDIRRSVLDTQIAIASGTDAKVFFIPGNHDWDKGGRGGWEAIVRQQQYIDSKGGKNVKFYPEDGCGGPVEVSLSDDVTLVMFDSQWWIHPYDKPGVESDCPYKTPFEILNQLEDILSKNSKKLVVLACHHTFRSYGIHGGYFTLKQHVFPFTDASPNMYIPLPVIGSIYPIARGVFGVPEDLSHPAYANMIRDVEKVVKGHPNVIFTAGHEHSLQLIKDSTYNYIVSGSGTKHTRVSPNKKAQFISDLNGYAVLDISKNKNVDVSFYTVSDSIKKAYNSHLLNFSKLPQEDTKKDEPVVAVPYAADSITVAANPTYAAVSGTKRLFNGSNYRDVWAQPVKMKVFRVHEEMGGFKIGEMGGGHQTKSLRLTDTSGKEWTLRTINKDITKILPGNIQGTLAQDYLQDFISSAHPYSPVIIPPLAKAVNVTVATPRIFYIPNDPALGSYRPFFANTICLLEERQPIAKGEDTKSEQKVVNKLLDDNDNHVDQEAFLRARLLDFLVADWDRHFDQWRFLEKDTGKGKLYYPIPRDRDQAFSYSDGVLVKLASENLIPFLKGFRRHIPGIQWLAYWAKDLDRNFLNSLDSATWSRALANFKTNLPDNVIDNAVKKLPPEVYALDGALISEKLKSRRDYLPKKGMKYYRFLSKQVNVVGSNKNEYFKVESAGENLQVRVYKKTKETDSAALVFSRVFEPGITKEIHMYGLNGDDIFDIDENASSKIKMRIIGGRGNDTFNIKGDIKNYLYDLSTEKNVIQNKNRTRLRFENSPEANKYSTTGFNYNKNYFPNLNVSFNGEDGFMAGIGFARRTFGFRKEPYSTFQKFNTLYAFGSGAYKFNYQGEFNQVIGKNDIVINGEMAKPTLNNFFGIGNNTKVANNKEPLFYRVRYNYVNGEVLLRRRLGDVLKIYAGPRIFNYWNHLEDNSNKILNAPSLVGLDSINVYKTKTYVGGKFGILLNNVNSEFMPTRGIYWNTEVNALGGINKNSKPLTTLTSDMTLYSSLTDPARVVSILKLGGGHIFSKNYEYFQALNLGQNNFLRGFRKNRFAGTSLAYGSLSLLVKLFDTKSYILPGSVGVIGFDDIGRVWAGNQSSKKWHNSVGGGLYYSPFNMVLISAAMGFSEEETLFNLSIGTKFNLTF</sequence>
<accession>A0A512BF54</accession>
<evidence type="ECO:0000313" key="6">
    <source>
        <dbReference type="Proteomes" id="UP000321513"/>
    </source>
</evidence>
<dbReference type="InterPro" id="IPR004843">
    <property type="entry name" value="Calcineurin-like_PHP"/>
</dbReference>
<dbReference type="PANTHER" id="PTHR10161:SF14">
    <property type="entry name" value="TARTRATE-RESISTANT ACID PHOSPHATASE TYPE 5"/>
    <property type="match status" value="1"/>
</dbReference>
<dbReference type="AlphaFoldDB" id="A0A512BF54"/>
<dbReference type="RefSeq" id="WP_147204726.1">
    <property type="nucleotide sequence ID" value="NZ_BJYT01000012.1"/>
</dbReference>